<dbReference type="GO" id="GO:0006508">
    <property type="term" value="P:proteolysis"/>
    <property type="evidence" value="ECO:0007669"/>
    <property type="project" value="UniProtKB-KW"/>
</dbReference>
<dbReference type="GO" id="GO:0004175">
    <property type="term" value="F:endopeptidase activity"/>
    <property type="evidence" value="ECO:0007669"/>
    <property type="project" value="UniProtKB-ARBA"/>
</dbReference>
<keyword evidence="1" id="KW-0472">Membrane</keyword>
<dbReference type="EMBL" id="QJJX01000039">
    <property type="protein sequence ID" value="PXX19452.1"/>
    <property type="molecule type" value="Genomic_DNA"/>
</dbReference>
<feature type="transmembrane region" description="Helical" evidence="1">
    <location>
        <begin position="107"/>
        <end position="123"/>
    </location>
</feature>
<evidence type="ECO:0000256" key="1">
    <source>
        <dbReference type="SAM" id="Phobius"/>
    </source>
</evidence>
<accession>A0A318HQ02</accession>
<evidence type="ECO:0000259" key="2">
    <source>
        <dbReference type="Pfam" id="PF02517"/>
    </source>
</evidence>
<feature type="transmembrane region" description="Helical" evidence="1">
    <location>
        <begin position="79"/>
        <end position="100"/>
    </location>
</feature>
<evidence type="ECO:0000313" key="3">
    <source>
        <dbReference type="EMBL" id="PXX19452.1"/>
    </source>
</evidence>
<protein>
    <submittedName>
        <fullName evidence="3">CAAX prenyl protease-like protein</fullName>
    </submittedName>
</protein>
<keyword evidence="4" id="KW-1185">Reference proteome</keyword>
<name>A0A318HQ02_9BACT</name>
<feature type="domain" description="CAAX prenyl protease 2/Lysostaphin resistance protein A-like" evidence="2">
    <location>
        <begin position="109"/>
        <end position="141"/>
    </location>
</feature>
<dbReference type="AlphaFoldDB" id="A0A318HQ02"/>
<reference evidence="3 4" key="1">
    <citation type="submission" date="2018-05" db="EMBL/GenBank/DDBJ databases">
        <title>Genomic Encyclopedia of Type Strains, Phase I: the one thousand microbial genomes (KMG-I) project.</title>
        <authorList>
            <person name="Kyrpides N."/>
        </authorList>
    </citation>
    <scope>NUCLEOTIDE SEQUENCE [LARGE SCALE GENOMIC DNA]</scope>
    <source>
        <strain evidence="3 4">DSM 15611</strain>
    </source>
</reference>
<sequence>MPSQFLPNRVYQFILMLLMSMPLGGVVMFVLGDYRDTMWGKTLLFVVLGVVFVGLVYWLNKRNGVELSGYYTCDLRYLWFTAGIVVVIEILIVIPFATLFSSPTEGVADVWLCIGAILIGPLIEETMFRGVLLRGLLTRYSATSRL</sequence>
<organism evidence="3 4">
    <name type="scientific">Hoylesella shahii DSM 15611 = JCM 12083</name>
    <dbReference type="NCBI Taxonomy" id="1122991"/>
    <lineage>
        <taxon>Bacteria</taxon>
        <taxon>Pseudomonadati</taxon>
        <taxon>Bacteroidota</taxon>
        <taxon>Bacteroidia</taxon>
        <taxon>Bacteroidales</taxon>
        <taxon>Prevotellaceae</taxon>
        <taxon>Hoylesella</taxon>
    </lineage>
</organism>
<feature type="transmembrane region" description="Helical" evidence="1">
    <location>
        <begin position="12"/>
        <end position="31"/>
    </location>
</feature>
<keyword evidence="3" id="KW-0645">Protease</keyword>
<keyword evidence="1" id="KW-1133">Transmembrane helix</keyword>
<feature type="transmembrane region" description="Helical" evidence="1">
    <location>
        <begin position="43"/>
        <end position="59"/>
    </location>
</feature>
<dbReference type="Proteomes" id="UP000248314">
    <property type="component" value="Unassembled WGS sequence"/>
</dbReference>
<keyword evidence="3" id="KW-0378">Hydrolase</keyword>
<keyword evidence="1" id="KW-0812">Transmembrane</keyword>
<dbReference type="RefSeq" id="WP_110370474.1">
    <property type="nucleotide sequence ID" value="NZ_QJJX01000039.1"/>
</dbReference>
<proteinExistence type="predicted"/>
<comment type="caution">
    <text evidence="3">The sequence shown here is derived from an EMBL/GenBank/DDBJ whole genome shotgun (WGS) entry which is preliminary data.</text>
</comment>
<evidence type="ECO:0000313" key="4">
    <source>
        <dbReference type="Proteomes" id="UP000248314"/>
    </source>
</evidence>
<dbReference type="InterPro" id="IPR003675">
    <property type="entry name" value="Rce1/LyrA-like_dom"/>
</dbReference>
<dbReference type="Pfam" id="PF02517">
    <property type="entry name" value="Rce1-like"/>
    <property type="match status" value="1"/>
</dbReference>
<gene>
    <name evidence="3" type="ORF">EJ73_02429</name>
</gene>
<dbReference type="GO" id="GO:0080120">
    <property type="term" value="P:CAAX-box protein maturation"/>
    <property type="evidence" value="ECO:0007669"/>
    <property type="project" value="UniProtKB-ARBA"/>
</dbReference>